<keyword evidence="2" id="KW-1185">Reference proteome</keyword>
<protein>
    <submittedName>
        <fullName evidence="1">Uncharacterized protein</fullName>
    </submittedName>
</protein>
<sequence length="116" mass="13713">MTFEELEKLDFNNNDRKDAVIICFGKFNGLDEIHRLESDLYENIPENIGKHDGHEVNMDDTDGRFFTYGNNAEELFNVMKPLLIRYKFLNDAHVYLEFTKNNKIISEIDFNINECK</sequence>
<evidence type="ECO:0000313" key="2">
    <source>
        <dbReference type="Proteomes" id="UP000625976"/>
    </source>
</evidence>
<dbReference type="AlphaFoldDB" id="A0A917GKQ5"/>
<evidence type="ECO:0000313" key="1">
    <source>
        <dbReference type="EMBL" id="GGG49968.1"/>
    </source>
</evidence>
<gene>
    <name evidence="1" type="ORF">GCM10010976_21600</name>
</gene>
<proteinExistence type="predicted"/>
<accession>A0A917GKQ5</accession>
<dbReference type="Proteomes" id="UP000625976">
    <property type="component" value="Unassembled WGS sequence"/>
</dbReference>
<organism evidence="1 2">
    <name type="scientific">Bizionia arctica</name>
    <dbReference type="NCBI Taxonomy" id="1495645"/>
    <lineage>
        <taxon>Bacteria</taxon>
        <taxon>Pseudomonadati</taxon>
        <taxon>Bacteroidota</taxon>
        <taxon>Flavobacteriia</taxon>
        <taxon>Flavobacteriales</taxon>
        <taxon>Flavobacteriaceae</taxon>
        <taxon>Bizionia</taxon>
    </lineage>
</organism>
<dbReference type="RefSeq" id="WP_188464633.1">
    <property type="nucleotide sequence ID" value="NZ_BMFQ01000002.1"/>
</dbReference>
<reference evidence="1" key="1">
    <citation type="journal article" date="2014" name="Int. J. Syst. Evol. Microbiol.">
        <title>Complete genome sequence of Corynebacterium casei LMG S-19264T (=DSM 44701T), isolated from a smear-ripened cheese.</title>
        <authorList>
            <consortium name="US DOE Joint Genome Institute (JGI-PGF)"/>
            <person name="Walter F."/>
            <person name="Albersmeier A."/>
            <person name="Kalinowski J."/>
            <person name="Ruckert C."/>
        </authorList>
    </citation>
    <scope>NUCLEOTIDE SEQUENCE</scope>
    <source>
        <strain evidence="1">CGMCC 1.12751</strain>
    </source>
</reference>
<name>A0A917GKQ5_9FLAO</name>
<reference evidence="1" key="2">
    <citation type="submission" date="2020-09" db="EMBL/GenBank/DDBJ databases">
        <authorList>
            <person name="Sun Q."/>
            <person name="Zhou Y."/>
        </authorList>
    </citation>
    <scope>NUCLEOTIDE SEQUENCE</scope>
    <source>
        <strain evidence="1">CGMCC 1.12751</strain>
    </source>
</reference>
<dbReference type="EMBL" id="BMFQ01000002">
    <property type="protein sequence ID" value="GGG49968.1"/>
    <property type="molecule type" value="Genomic_DNA"/>
</dbReference>
<comment type="caution">
    <text evidence="1">The sequence shown here is derived from an EMBL/GenBank/DDBJ whole genome shotgun (WGS) entry which is preliminary data.</text>
</comment>